<dbReference type="EMBL" id="KK915208">
    <property type="protein sequence ID" value="KDP23797.1"/>
    <property type="molecule type" value="Genomic_DNA"/>
</dbReference>
<reference evidence="1 2" key="1">
    <citation type="journal article" date="2014" name="PLoS ONE">
        <title>Global Analysis of Gene Expression Profiles in Physic Nut (Jatropha curcas L.) Seedlings Exposed to Salt Stress.</title>
        <authorList>
            <person name="Zhang L."/>
            <person name="Zhang C."/>
            <person name="Wu P."/>
            <person name="Chen Y."/>
            <person name="Li M."/>
            <person name="Jiang H."/>
            <person name="Wu G."/>
        </authorList>
    </citation>
    <scope>NUCLEOTIDE SEQUENCE [LARGE SCALE GENOMIC DNA]</scope>
    <source>
        <strain evidence="2">cv. GZQX0401</strain>
        <tissue evidence="1">Young leaves</tissue>
    </source>
</reference>
<protein>
    <submittedName>
        <fullName evidence="1">Uncharacterized protein</fullName>
    </submittedName>
</protein>
<sequence>MVGSMPIAARRLARRPGQSSVLILSSKTTDRPPNDSLVTAAKSIGMIVISSNSRWKVCVVSIYRSINAGMLDSRVHPYTRQRVSTK</sequence>
<evidence type="ECO:0000313" key="2">
    <source>
        <dbReference type="Proteomes" id="UP000027138"/>
    </source>
</evidence>
<dbReference type="AlphaFoldDB" id="A0A067JIV7"/>
<gene>
    <name evidence="1" type="ORF">JCGZ_00129</name>
</gene>
<proteinExistence type="predicted"/>
<organism evidence="1 2">
    <name type="scientific">Jatropha curcas</name>
    <name type="common">Barbados nut</name>
    <dbReference type="NCBI Taxonomy" id="180498"/>
    <lineage>
        <taxon>Eukaryota</taxon>
        <taxon>Viridiplantae</taxon>
        <taxon>Streptophyta</taxon>
        <taxon>Embryophyta</taxon>
        <taxon>Tracheophyta</taxon>
        <taxon>Spermatophyta</taxon>
        <taxon>Magnoliopsida</taxon>
        <taxon>eudicotyledons</taxon>
        <taxon>Gunneridae</taxon>
        <taxon>Pentapetalae</taxon>
        <taxon>rosids</taxon>
        <taxon>fabids</taxon>
        <taxon>Malpighiales</taxon>
        <taxon>Euphorbiaceae</taxon>
        <taxon>Crotonoideae</taxon>
        <taxon>Jatropheae</taxon>
        <taxon>Jatropha</taxon>
    </lineage>
</organism>
<accession>A0A067JIV7</accession>
<evidence type="ECO:0000313" key="1">
    <source>
        <dbReference type="EMBL" id="KDP23797.1"/>
    </source>
</evidence>
<name>A0A067JIV7_JATCU</name>
<dbReference type="Proteomes" id="UP000027138">
    <property type="component" value="Unassembled WGS sequence"/>
</dbReference>
<keyword evidence="2" id="KW-1185">Reference proteome</keyword>